<reference evidence="2 3" key="1">
    <citation type="journal article" date="2017" name="Curr. Biol.">
        <title>Genome architecture and evolution of a unichromosomal asexual nematode.</title>
        <authorList>
            <person name="Fradin H."/>
            <person name="Zegar C."/>
            <person name="Gutwein M."/>
            <person name="Lucas J."/>
            <person name="Kovtun M."/>
            <person name="Corcoran D."/>
            <person name="Baugh L.R."/>
            <person name="Kiontke K."/>
            <person name="Gunsalus K."/>
            <person name="Fitch D.H."/>
            <person name="Piano F."/>
        </authorList>
    </citation>
    <scope>NUCLEOTIDE SEQUENCE [LARGE SCALE GENOMIC DNA]</scope>
    <source>
        <strain evidence="2">PF1309</strain>
    </source>
</reference>
<dbReference type="GO" id="GO:0004185">
    <property type="term" value="F:serine-type carboxypeptidase activity"/>
    <property type="evidence" value="ECO:0007669"/>
    <property type="project" value="InterPro"/>
</dbReference>
<dbReference type="InterPro" id="IPR029058">
    <property type="entry name" value="AB_hydrolase_fold"/>
</dbReference>
<protein>
    <recommendedName>
        <fullName evidence="4">Carboxypeptidase</fullName>
    </recommendedName>
</protein>
<dbReference type="EMBL" id="LIAE01008454">
    <property type="protein sequence ID" value="PAV73955.1"/>
    <property type="molecule type" value="Genomic_DNA"/>
</dbReference>
<gene>
    <name evidence="2" type="ORF">WR25_22356</name>
</gene>
<evidence type="ECO:0000313" key="3">
    <source>
        <dbReference type="Proteomes" id="UP000218231"/>
    </source>
</evidence>
<dbReference type="OrthoDB" id="1022205at2759"/>
<dbReference type="InterPro" id="IPR001563">
    <property type="entry name" value="Peptidase_S10"/>
</dbReference>
<dbReference type="GO" id="GO:0006508">
    <property type="term" value="P:proteolysis"/>
    <property type="evidence" value="ECO:0007669"/>
    <property type="project" value="InterPro"/>
</dbReference>
<dbReference type="SUPFAM" id="SSF53474">
    <property type="entry name" value="alpha/beta-Hydrolases"/>
    <property type="match status" value="1"/>
</dbReference>
<dbReference type="Proteomes" id="UP000218231">
    <property type="component" value="Unassembled WGS sequence"/>
</dbReference>
<comment type="caution">
    <text evidence="2">The sequence shown here is derived from an EMBL/GenBank/DDBJ whole genome shotgun (WGS) entry which is preliminary data.</text>
</comment>
<comment type="similarity">
    <text evidence="1">Belongs to the peptidase S10 family.</text>
</comment>
<evidence type="ECO:0000313" key="2">
    <source>
        <dbReference type="EMBL" id="PAV73955.1"/>
    </source>
</evidence>
<sequence length="194" mass="22236">MLSVTPIYHDILLARWQKVKKECCNDDIDDCDFHKYFEDSISYCGEFVDLVTVQQWEGGVNPYNIYANCDGILADSKRKNIKRRKDDEAPYPSVASLDLPCLDETAPTTYFNRQDVRKAMFIPASLGKWNSCSNEIGTFYRQEYRDMSSRVKNAVNAGLKVMLYHGDIDTVCNTMLGEKFTRALGFPDYGSLKF</sequence>
<organism evidence="2 3">
    <name type="scientific">Diploscapter pachys</name>
    <dbReference type="NCBI Taxonomy" id="2018661"/>
    <lineage>
        <taxon>Eukaryota</taxon>
        <taxon>Metazoa</taxon>
        <taxon>Ecdysozoa</taxon>
        <taxon>Nematoda</taxon>
        <taxon>Chromadorea</taxon>
        <taxon>Rhabditida</taxon>
        <taxon>Rhabditina</taxon>
        <taxon>Rhabditomorpha</taxon>
        <taxon>Rhabditoidea</taxon>
        <taxon>Rhabditidae</taxon>
        <taxon>Diploscapter</taxon>
    </lineage>
</organism>
<dbReference type="Pfam" id="PF00450">
    <property type="entry name" value="Peptidase_S10"/>
    <property type="match status" value="1"/>
</dbReference>
<name>A0A2A2KJ45_9BILA</name>
<dbReference type="STRING" id="2018661.A0A2A2KJ45"/>
<dbReference type="AlphaFoldDB" id="A0A2A2KJ45"/>
<keyword evidence="3" id="KW-1185">Reference proteome</keyword>
<dbReference type="Gene3D" id="3.40.50.1820">
    <property type="entry name" value="alpha/beta hydrolase"/>
    <property type="match status" value="1"/>
</dbReference>
<evidence type="ECO:0000256" key="1">
    <source>
        <dbReference type="ARBA" id="ARBA00009431"/>
    </source>
</evidence>
<evidence type="ECO:0008006" key="4">
    <source>
        <dbReference type="Google" id="ProtNLM"/>
    </source>
</evidence>
<accession>A0A2A2KJ45</accession>
<proteinExistence type="inferred from homology"/>